<reference evidence="1" key="1">
    <citation type="submission" date="2015-10" db="EMBL/GenBank/DDBJ databases">
        <authorList>
            <person name="Gilbert D.G."/>
        </authorList>
    </citation>
    <scope>NUCLEOTIDE SEQUENCE</scope>
</reference>
<sequence length="74" mass="8248">MQIITTAAHADTANYLAALAFAERRALHSFFDQHVIEDAPGRYVAIDEGDYNALPMTLIDRVVHTVPGRMSDEF</sequence>
<dbReference type="EMBL" id="CZQE01000069">
    <property type="protein sequence ID" value="CUS43633.1"/>
    <property type="molecule type" value="Genomic_DNA"/>
</dbReference>
<protein>
    <submittedName>
        <fullName evidence="1">Uncharacterized protein</fullName>
    </submittedName>
</protein>
<evidence type="ECO:0000313" key="1">
    <source>
        <dbReference type="EMBL" id="CUS43633.1"/>
    </source>
</evidence>
<organism evidence="1">
    <name type="scientific">hydrothermal vent metagenome</name>
    <dbReference type="NCBI Taxonomy" id="652676"/>
    <lineage>
        <taxon>unclassified sequences</taxon>
        <taxon>metagenomes</taxon>
        <taxon>ecological metagenomes</taxon>
    </lineage>
</organism>
<accession>A0A160THA1</accession>
<proteinExistence type="predicted"/>
<dbReference type="AlphaFoldDB" id="A0A160THA1"/>
<gene>
    <name evidence="1" type="ORF">MGWOODY_Smn1288</name>
</gene>
<name>A0A160THA1_9ZZZZ</name>